<organism evidence="1">
    <name type="scientific">marine sediment metagenome</name>
    <dbReference type="NCBI Taxonomy" id="412755"/>
    <lineage>
        <taxon>unclassified sequences</taxon>
        <taxon>metagenomes</taxon>
        <taxon>ecological metagenomes</taxon>
    </lineage>
</organism>
<comment type="caution">
    <text evidence="1">The sequence shown here is derived from an EMBL/GenBank/DDBJ whole genome shotgun (WGS) entry which is preliminary data.</text>
</comment>
<dbReference type="AlphaFoldDB" id="A0A0F9KX61"/>
<proteinExistence type="predicted"/>
<gene>
    <name evidence="1" type="ORF">LCGC14_1274190</name>
</gene>
<sequence length="167" mass="18540">MENAEKEQILSEIVSTQSLPDCEAVDALWVALTNAVSLMKSASASERDSKGMSALVENFSDEEIKRLLNDGSVDSLVFLDPPLETVLADPDEKPDEDSTMRIIAKIRSSRDSDPRETLINLGEILKRICDKRVHGFKTESGSRDKEILSPTRKILYLLCMLAISKLS</sequence>
<evidence type="ECO:0000313" key="1">
    <source>
        <dbReference type="EMBL" id="KKM86909.1"/>
    </source>
</evidence>
<protein>
    <recommendedName>
        <fullName evidence="2">Apea-like HEPN domain-containing protein</fullName>
    </recommendedName>
</protein>
<name>A0A0F9KX61_9ZZZZ</name>
<accession>A0A0F9KX61</accession>
<reference evidence="1" key="1">
    <citation type="journal article" date="2015" name="Nature">
        <title>Complex archaea that bridge the gap between prokaryotes and eukaryotes.</title>
        <authorList>
            <person name="Spang A."/>
            <person name="Saw J.H."/>
            <person name="Jorgensen S.L."/>
            <person name="Zaremba-Niedzwiedzka K."/>
            <person name="Martijn J."/>
            <person name="Lind A.E."/>
            <person name="van Eijk R."/>
            <person name="Schleper C."/>
            <person name="Guy L."/>
            <person name="Ettema T.J."/>
        </authorList>
    </citation>
    <scope>NUCLEOTIDE SEQUENCE</scope>
</reference>
<dbReference type="EMBL" id="LAZR01007181">
    <property type="protein sequence ID" value="KKM86909.1"/>
    <property type="molecule type" value="Genomic_DNA"/>
</dbReference>
<evidence type="ECO:0008006" key="2">
    <source>
        <dbReference type="Google" id="ProtNLM"/>
    </source>
</evidence>